<dbReference type="Gene3D" id="1.10.1870.10">
    <property type="entry name" value="Domain 3, Saccharopine reductase"/>
    <property type="match status" value="1"/>
</dbReference>
<dbReference type="InterPro" id="IPR005097">
    <property type="entry name" value="Sacchrp_dh_NADP-bd"/>
</dbReference>
<feature type="domain" description="Saccharopine dehydrogenase-like C-terminal" evidence="3">
    <location>
        <begin position="126"/>
        <end position="428"/>
    </location>
</feature>
<dbReference type="EMBL" id="MLJW01000093">
    <property type="protein sequence ID" value="OIR00589.1"/>
    <property type="molecule type" value="Genomic_DNA"/>
</dbReference>
<dbReference type="SUPFAM" id="SSF51735">
    <property type="entry name" value="NAD(P)-binding Rossmann-fold domains"/>
    <property type="match status" value="1"/>
</dbReference>
<protein>
    <submittedName>
        <fullName evidence="4">Saccharopine dehydrogenase</fullName>
    </submittedName>
</protein>
<dbReference type="Pfam" id="PF16653">
    <property type="entry name" value="Sacchrp_dh_C"/>
    <property type="match status" value="1"/>
</dbReference>
<dbReference type="InterPro" id="IPR032095">
    <property type="entry name" value="Sacchrp_dh-like_C"/>
</dbReference>
<dbReference type="Gene3D" id="3.30.360.10">
    <property type="entry name" value="Dihydrodipicolinate Reductase, domain 2"/>
    <property type="match status" value="1"/>
</dbReference>
<evidence type="ECO:0000259" key="3">
    <source>
        <dbReference type="Pfam" id="PF16653"/>
    </source>
</evidence>
<dbReference type="Pfam" id="PF03435">
    <property type="entry name" value="Sacchrp_dh_NADP"/>
    <property type="match status" value="1"/>
</dbReference>
<organism evidence="4">
    <name type="scientific">mine drainage metagenome</name>
    <dbReference type="NCBI Taxonomy" id="410659"/>
    <lineage>
        <taxon>unclassified sequences</taxon>
        <taxon>metagenomes</taxon>
        <taxon>ecological metagenomes</taxon>
    </lineage>
</organism>
<dbReference type="GO" id="GO:0004753">
    <property type="term" value="F:saccharopine dehydrogenase activity"/>
    <property type="evidence" value="ECO:0007669"/>
    <property type="project" value="TreeGrafter"/>
</dbReference>
<sequence length="433" mass="48863">MKHILLLGAGKSATVLIDYLKIIATEKKWKVTVADNDLAAAQLKVGEHDLVKALQLNINNEAERKQLIAGADIVISMMPPSLHYLVALDCIEFKKHLLTASYVDERIKHAAAKIKNDGLLFLCEMGLDPGIDHMSAMQIIHRIKNDGGKIISFKSHCGGLVAPESDDNPWHYKISWNPRNVVLAGKAGAVYKEQNKIVEKKYQSLFQQCDQVEIKGLGNLAFYPNRDSLSYIPLYQLEEAETFIRTTFRYASFCEGWKYIVDLQLTDEEKKYPTNGISFHQFFKQYFAEHHVQQILIEAMKNDNIVVQLKYLGLFDDELINKNECSAADVLQILLEKKLVLQKADKDMIVMLHEFAYEIAGKKKIINSSLVVKGDDSLRTAMAKTVGLPLGIAAKLILEGKINETGLHIPIIPNIYEPVLHELKNFGIKFIES</sequence>
<reference evidence="4" key="1">
    <citation type="submission" date="2016-10" db="EMBL/GenBank/DDBJ databases">
        <title>Sequence of Gallionella enrichment culture.</title>
        <authorList>
            <person name="Poehlein A."/>
            <person name="Muehling M."/>
            <person name="Daniel R."/>
        </authorList>
    </citation>
    <scope>NUCLEOTIDE SEQUENCE</scope>
</reference>
<dbReference type="AlphaFoldDB" id="A0A1J5S8P4"/>
<comment type="caution">
    <text evidence="4">The sequence shown here is derived from an EMBL/GenBank/DDBJ whole genome shotgun (WGS) entry which is preliminary data.</text>
</comment>
<dbReference type="GO" id="GO:0005737">
    <property type="term" value="C:cytoplasm"/>
    <property type="evidence" value="ECO:0007669"/>
    <property type="project" value="TreeGrafter"/>
</dbReference>
<evidence type="ECO:0000313" key="4">
    <source>
        <dbReference type="EMBL" id="OIR00589.1"/>
    </source>
</evidence>
<dbReference type="SUPFAM" id="SSF55347">
    <property type="entry name" value="Glyceraldehyde-3-phosphate dehydrogenase-like, C-terminal domain"/>
    <property type="match status" value="1"/>
</dbReference>
<dbReference type="InterPro" id="IPR051168">
    <property type="entry name" value="AASS"/>
</dbReference>
<accession>A0A1J5S8P4</accession>
<proteinExistence type="predicted"/>
<dbReference type="Gene3D" id="3.40.50.720">
    <property type="entry name" value="NAD(P)-binding Rossmann-like Domain"/>
    <property type="match status" value="1"/>
</dbReference>
<dbReference type="PANTHER" id="PTHR11133">
    <property type="entry name" value="SACCHAROPINE DEHYDROGENASE"/>
    <property type="match status" value="1"/>
</dbReference>
<evidence type="ECO:0000256" key="1">
    <source>
        <dbReference type="ARBA" id="ARBA00023002"/>
    </source>
</evidence>
<keyword evidence="1" id="KW-0560">Oxidoreductase</keyword>
<dbReference type="InterPro" id="IPR036291">
    <property type="entry name" value="NAD(P)-bd_dom_sf"/>
</dbReference>
<dbReference type="PANTHER" id="PTHR11133:SF22">
    <property type="entry name" value="ALPHA-AMINOADIPIC SEMIALDEHYDE SYNTHASE, MITOCHONDRIAL"/>
    <property type="match status" value="1"/>
</dbReference>
<dbReference type="GO" id="GO:0019878">
    <property type="term" value="P:lysine biosynthetic process via aminoadipic acid"/>
    <property type="evidence" value="ECO:0007669"/>
    <property type="project" value="TreeGrafter"/>
</dbReference>
<evidence type="ECO:0000259" key="2">
    <source>
        <dbReference type="Pfam" id="PF03435"/>
    </source>
</evidence>
<feature type="domain" description="Saccharopine dehydrogenase NADP binding" evidence="2">
    <location>
        <begin position="4"/>
        <end position="119"/>
    </location>
</feature>
<gene>
    <name evidence="4" type="ORF">GALL_172790</name>
</gene>
<name>A0A1J5S8P4_9ZZZZ</name>